<sequence>MFTKRNFRSFKSLLPGVEMRPLAFEEKTILCEFKLEKGSELPSHSHPYEQTGYLISGRLNFRIDKEWIIAEAGDSWCIPENVEHQVDVLEDAKVLEAFTPIRPDYLPDENA</sequence>
<organism evidence="2 3">
    <name type="scientific">Draconibacterium halophilum</name>
    <dbReference type="NCBI Taxonomy" id="2706887"/>
    <lineage>
        <taxon>Bacteria</taxon>
        <taxon>Pseudomonadati</taxon>
        <taxon>Bacteroidota</taxon>
        <taxon>Bacteroidia</taxon>
        <taxon>Marinilabiliales</taxon>
        <taxon>Prolixibacteraceae</taxon>
        <taxon>Draconibacterium</taxon>
    </lineage>
</organism>
<dbReference type="PANTHER" id="PTHR40112">
    <property type="entry name" value="H2HPP ISOMERASE"/>
    <property type="match status" value="1"/>
</dbReference>
<dbReference type="Proteomes" id="UP000474630">
    <property type="component" value="Chromosome"/>
</dbReference>
<dbReference type="CDD" id="cd02238">
    <property type="entry name" value="cupin_KdgF"/>
    <property type="match status" value="1"/>
</dbReference>
<feature type="domain" description="Cupin type-2" evidence="1">
    <location>
        <begin position="33"/>
        <end position="94"/>
    </location>
</feature>
<proteinExistence type="predicted"/>
<evidence type="ECO:0000259" key="1">
    <source>
        <dbReference type="Pfam" id="PF07883"/>
    </source>
</evidence>
<dbReference type="PANTHER" id="PTHR40112:SF1">
    <property type="entry name" value="H2HPP ISOMERASE"/>
    <property type="match status" value="1"/>
</dbReference>
<dbReference type="AlphaFoldDB" id="A0A6C0RL65"/>
<name>A0A6C0RL65_9BACT</name>
<dbReference type="EMBL" id="CP048409">
    <property type="protein sequence ID" value="QIA10051.1"/>
    <property type="molecule type" value="Genomic_DNA"/>
</dbReference>
<dbReference type="InterPro" id="IPR011051">
    <property type="entry name" value="RmlC_Cupin_sf"/>
</dbReference>
<dbReference type="InterPro" id="IPR013096">
    <property type="entry name" value="Cupin_2"/>
</dbReference>
<dbReference type="SUPFAM" id="SSF51182">
    <property type="entry name" value="RmlC-like cupins"/>
    <property type="match status" value="1"/>
</dbReference>
<dbReference type="InterPro" id="IPR014710">
    <property type="entry name" value="RmlC-like_jellyroll"/>
</dbReference>
<dbReference type="InterPro" id="IPR052535">
    <property type="entry name" value="Bacilysin_H2HPP_isomerase"/>
</dbReference>
<keyword evidence="3" id="KW-1185">Reference proteome</keyword>
<evidence type="ECO:0000313" key="3">
    <source>
        <dbReference type="Proteomes" id="UP000474630"/>
    </source>
</evidence>
<dbReference type="Gene3D" id="2.60.120.10">
    <property type="entry name" value="Jelly Rolls"/>
    <property type="match status" value="1"/>
</dbReference>
<protein>
    <submittedName>
        <fullName evidence="2">Cupin domain-containing protein</fullName>
    </submittedName>
</protein>
<evidence type="ECO:0000313" key="2">
    <source>
        <dbReference type="EMBL" id="QIA10051.1"/>
    </source>
</evidence>
<dbReference type="KEGG" id="drc:G0Q07_19890"/>
<accession>A0A6C0RL65</accession>
<gene>
    <name evidence="2" type="ORF">G0Q07_19890</name>
</gene>
<dbReference type="Pfam" id="PF07883">
    <property type="entry name" value="Cupin_2"/>
    <property type="match status" value="1"/>
</dbReference>
<reference evidence="2 3" key="1">
    <citation type="submission" date="2020-02" db="EMBL/GenBank/DDBJ databases">
        <title>Genome sequencing for Draconibacterium sp. strain M1.</title>
        <authorList>
            <person name="Park S.-J."/>
        </authorList>
    </citation>
    <scope>NUCLEOTIDE SEQUENCE [LARGE SCALE GENOMIC DNA]</scope>
    <source>
        <strain evidence="2 3">M1</strain>
    </source>
</reference>